<evidence type="ECO:0000313" key="1">
    <source>
        <dbReference type="EMBL" id="CAK1552204.1"/>
    </source>
</evidence>
<organism evidence="1 2">
    <name type="scientific">Leptosia nina</name>
    <dbReference type="NCBI Taxonomy" id="320188"/>
    <lineage>
        <taxon>Eukaryota</taxon>
        <taxon>Metazoa</taxon>
        <taxon>Ecdysozoa</taxon>
        <taxon>Arthropoda</taxon>
        <taxon>Hexapoda</taxon>
        <taxon>Insecta</taxon>
        <taxon>Pterygota</taxon>
        <taxon>Neoptera</taxon>
        <taxon>Endopterygota</taxon>
        <taxon>Lepidoptera</taxon>
        <taxon>Glossata</taxon>
        <taxon>Ditrysia</taxon>
        <taxon>Papilionoidea</taxon>
        <taxon>Pieridae</taxon>
        <taxon>Pierinae</taxon>
        <taxon>Leptosia</taxon>
    </lineage>
</organism>
<evidence type="ECO:0008006" key="3">
    <source>
        <dbReference type="Google" id="ProtNLM"/>
    </source>
</evidence>
<gene>
    <name evidence="1" type="ORF">LNINA_LOCUS11266</name>
</gene>
<sequence>MHWSSQSSRMLMFCYGSNMLARTKNAIQRVQNACARYIWNIPLRIHVSPFLLSAGVLRMEQRRRLHFASLPFDVVLSKAPSYLYDKLTWFGDGNNRYHTRIALYGLEMPLYHTTAFRGSFAYNATKCWNNLPPPIPASKTCIENASLQMRDADQIRDRGWLKFNEQTSCLDRGFVMP</sequence>
<dbReference type="EMBL" id="CAVLEF010000132">
    <property type="protein sequence ID" value="CAK1552204.1"/>
    <property type="molecule type" value="Genomic_DNA"/>
</dbReference>
<proteinExistence type="predicted"/>
<dbReference type="Proteomes" id="UP001497472">
    <property type="component" value="Unassembled WGS sequence"/>
</dbReference>
<protein>
    <recommendedName>
        <fullName evidence="3">Gamma-glutamylcyclotransferase</fullName>
    </recommendedName>
</protein>
<comment type="caution">
    <text evidence="1">The sequence shown here is derived from an EMBL/GenBank/DDBJ whole genome shotgun (WGS) entry which is preliminary data.</text>
</comment>
<reference evidence="1 2" key="1">
    <citation type="submission" date="2023-11" db="EMBL/GenBank/DDBJ databases">
        <authorList>
            <person name="Okamura Y."/>
        </authorList>
    </citation>
    <scope>NUCLEOTIDE SEQUENCE [LARGE SCALE GENOMIC DNA]</scope>
</reference>
<keyword evidence="2" id="KW-1185">Reference proteome</keyword>
<name>A0AAV1JV58_9NEOP</name>
<dbReference type="AlphaFoldDB" id="A0AAV1JV58"/>
<evidence type="ECO:0000313" key="2">
    <source>
        <dbReference type="Proteomes" id="UP001497472"/>
    </source>
</evidence>
<accession>A0AAV1JV58</accession>